<keyword evidence="3" id="KW-1185">Reference proteome</keyword>
<keyword evidence="1" id="KW-0732">Signal</keyword>
<proteinExistence type="predicted"/>
<evidence type="ECO:0000313" key="3">
    <source>
        <dbReference type="Proteomes" id="UP001234585"/>
    </source>
</evidence>
<dbReference type="EMBL" id="CP132302">
    <property type="protein sequence ID" value="WLR98392.1"/>
    <property type="molecule type" value="Genomic_DNA"/>
</dbReference>
<feature type="chain" id="PRO_5041449016" evidence="1">
    <location>
        <begin position="20"/>
        <end position="124"/>
    </location>
</feature>
<accession>A0AA50CLW8</accession>
<dbReference type="AlphaFoldDB" id="A0AA50CLW8"/>
<evidence type="ECO:0000256" key="1">
    <source>
        <dbReference type="SAM" id="SignalP"/>
    </source>
</evidence>
<dbReference type="Gene3D" id="3.30.1150.10">
    <property type="match status" value="1"/>
</dbReference>
<protein>
    <submittedName>
        <fullName evidence="2">Cell envelope integrity protein TolA</fullName>
    </submittedName>
</protein>
<dbReference type="SUPFAM" id="SSF74653">
    <property type="entry name" value="TolA/TonB C-terminal domain"/>
    <property type="match status" value="1"/>
</dbReference>
<gene>
    <name evidence="2" type="ORF">Q9313_04995</name>
</gene>
<feature type="signal peptide" evidence="1">
    <location>
        <begin position="1"/>
        <end position="19"/>
    </location>
</feature>
<name>A0AA50CLW8_9HYPH</name>
<reference evidence="2 3" key="1">
    <citation type="submission" date="2023-08" db="EMBL/GenBank/DDBJ databases">
        <title>Pathogen: clinical or host-associated sample.</title>
        <authorList>
            <person name="Hergert J."/>
            <person name="Casey R."/>
            <person name="Wagner J."/>
            <person name="Young E.L."/>
            <person name="Oakeson K.F."/>
        </authorList>
    </citation>
    <scope>NUCLEOTIDE SEQUENCE [LARGE SCALE GENOMIC DNA]</scope>
    <source>
        <strain evidence="2 3">1760953</strain>
    </source>
</reference>
<sequence length="124" mass="12846">MILRAAAVALLLVSSTARADADDDAARQALLAGLHAKIASCWAVPPDLPDTVKPVRVKFSLTRSGELDGSPSIDGPVAGDPATKAFAASAVRAVVRCAPYTELAGRASYDAWKTIVVTFNAPDL</sequence>
<evidence type="ECO:0000313" key="2">
    <source>
        <dbReference type="EMBL" id="WLR98392.1"/>
    </source>
</evidence>
<dbReference type="RefSeq" id="WP_160869236.1">
    <property type="nucleotide sequence ID" value="NZ_CP132302.1"/>
</dbReference>
<dbReference type="Proteomes" id="UP001234585">
    <property type="component" value="Chromosome"/>
</dbReference>
<organism evidence="2 3">
    <name type="scientific">Shinella sumterensis</name>
    <dbReference type="NCBI Taxonomy" id="1967501"/>
    <lineage>
        <taxon>Bacteria</taxon>
        <taxon>Pseudomonadati</taxon>
        <taxon>Pseudomonadota</taxon>
        <taxon>Alphaproteobacteria</taxon>
        <taxon>Hyphomicrobiales</taxon>
        <taxon>Rhizobiaceae</taxon>
        <taxon>Shinella</taxon>
    </lineage>
</organism>